<comment type="caution">
    <text evidence="11">The sequence shown here is derived from an EMBL/GenBank/DDBJ whole genome shotgun (WGS) entry which is preliminary data.</text>
</comment>
<dbReference type="EMBL" id="MCFH01000002">
    <property type="protein sequence ID" value="ORX59898.1"/>
    <property type="molecule type" value="Genomic_DNA"/>
</dbReference>
<dbReference type="Proteomes" id="UP000193719">
    <property type="component" value="Unassembled WGS sequence"/>
</dbReference>
<keyword evidence="5" id="KW-0735">Signal-anchor</keyword>
<comment type="similarity">
    <text evidence="2 9">Belongs to the SPCS3 family.</text>
</comment>
<keyword evidence="3" id="KW-0812">Transmembrane</keyword>
<sequence length="194" mass="22373">MFSFYNRGSTLLNFLCTVLPVLLALLACTSPFLLNQADPKVKINVRNVHMKRYSSSSTPSNKKESTMMKLYRYHYPYRYPPKGDIALIDFDINADLTSVFNWNVKELFVYLVYEFETPKQKFNQVVVWDDIITSKQDAHIKGKNVESEYLVTALDNKLRGISGNLTLYWDIIPNTGLLFQKSKGSITVPLQKEQ</sequence>
<feature type="chain" id="PRO_5012960080" description="Signal peptidase subunit 3" evidence="10">
    <location>
        <begin position="32"/>
        <end position="194"/>
    </location>
</feature>
<gene>
    <name evidence="11" type="ORF">BCR36DRAFT_579344</name>
</gene>
<keyword evidence="7 9" id="KW-0472">Membrane</keyword>
<evidence type="ECO:0000256" key="4">
    <source>
        <dbReference type="ARBA" id="ARBA00022824"/>
    </source>
</evidence>
<dbReference type="GO" id="GO:0006465">
    <property type="term" value="P:signal peptide processing"/>
    <property type="evidence" value="ECO:0007669"/>
    <property type="project" value="UniProtKB-UniRule"/>
</dbReference>
<name>A0A1Y1VLW1_9FUNG</name>
<dbReference type="GO" id="GO:0005787">
    <property type="term" value="C:signal peptidase complex"/>
    <property type="evidence" value="ECO:0007669"/>
    <property type="project" value="UniProtKB-UniRule"/>
</dbReference>
<reference evidence="11 12" key="2">
    <citation type="submission" date="2016-08" db="EMBL/GenBank/DDBJ databases">
        <title>Pervasive Adenine N6-methylation of Active Genes in Fungi.</title>
        <authorList>
            <consortium name="DOE Joint Genome Institute"/>
            <person name="Mondo S.J."/>
            <person name="Dannebaum R.O."/>
            <person name="Kuo R.C."/>
            <person name="Labutti K."/>
            <person name="Haridas S."/>
            <person name="Kuo A."/>
            <person name="Salamov A."/>
            <person name="Ahrendt S.R."/>
            <person name="Lipzen A."/>
            <person name="Sullivan W."/>
            <person name="Andreopoulos W.B."/>
            <person name="Clum A."/>
            <person name="Lindquist E."/>
            <person name="Daum C."/>
            <person name="Ramamoorthy G.K."/>
            <person name="Gryganskyi A."/>
            <person name="Culley D."/>
            <person name="Magnuson J.K."/>
            <person name="James T.Y."/>
            <person name="O'Malley M.A."/>
            <person name="Stajich J.E."/>
            <person name="Spatafora J.W."/>
            <person name="Visel A."/>
            <person name="Grigoriev I.V."/>
        </authorList>
    </citation>
    <scope>NUCLEOTIDE SEQUENCE [LARGE SCALE GENOMIC DNA]</scope>
    <source>
        <strain evidence="12">finn</strain>
    </source>
</reference>
<organism evidence="11 12">
    <name type="scientific">Piromyces finnis</name>
    <dbReference type="NCBI Taxonomy" id="1754191"/>
    <lineage>
        <taxon>Eukaryota</taxon>
        <taxon>Fungi</taxon>
        <taxon>Fungi incertae sedis</taxon>
        <taxon>Chytridiomycota</taxon>
        <taxon>Chytridiomycota incertae sedis</taxon>
        <taxon>Neocallimastigomycetes</taxon>
        <taxon>Neocallimastigales</taxon>
        <taxon>Neocallimastigaceae</taxon>
        <taxon>Piromyces</taxon>
    </lineage>
</organism>
<keyword evidence="10" id="KW-0732">Signal</keyword>
<comment type="subcellular location">
    <subcellularLocation>
        <location evidence="1">Endoplasmic reticulum membrane</location>
        <topology evidence="1">Single-pass type II membrane protein</topology>
    </subcellularLocation>
</comment>
<dbReference type="InterPro" id="IPR007653">
    <property type="entry name" value="SPC3"/>
</dbReference>
<dbReference type="STRING" id="1754191.A0A1Y1VLW1"/>
<dbReference type="AlphaFoldDB" id="A0A1Y1VLW1"/>
<evidence type="ECO:0000256" key="8">
    <source>
        <dbReference type="ARBA" id="ARBA00045670"/>
    </source>
</evidence>
<accession>A0A1Y1VLW1</accession>
<evidence type="ECO:0000313" key="12">
    <source>
        <dbReference type="Proteomes" id="UP000193719"/>
    </source>
</evidence>
<evidence type="ECO:0000313" key="11">
    <source>
        <dbReference type="EMBL" id="ORX59898.1"/>
    </source>
</evidence>
<keyword evidence="6" id="KW-1133">Transmembrane helix</keyword>
<evidence type="ECO:0000256" key="5">
    <source>
        <dbReference type="ARBA" id="ARBA00022968"/>
    </source>
</evidence>
<reference evidence="11 12" key="1">
    <citation type="submission" date="2016-08" db="EMBL/GenBank/DDBJ databases">
        <title>Genomes of anaerobic fungi encode conserved fungal cellulosomes for biomass hydrolysis.</title>
        <authorList>
            <consortium name="DOE Joint Genome Institute"/>
            <person name="Haitjema C.H."/>
            <person name="Gilmore S.P."/>
            <person name="Henske J.K."/>
            <person name="Solomon K.V."/>
            <person name="De Groot R."/>
            <person name="Kuo A."/>
            <person name="Mondo S.J."/>
            <person name="Salamov A.A."/>
            <person name="Labutti K."/>
            <person name="Zhao Z."/>
            <person name="Chiniquy J."/>
            <person name="Barry K."/>
            <person name="Brewer H.M."/>
            <person name="Purvine S.O."/>
            <person name="Wright A.T."/>
            <person name="Boxma B."/>
            <person name="Van Alen T."/>
            <person name="Hackstein J.H."/>
            <person name="Baker S.E."/>
            <person name="Grigoriev I.V."/>
            <person name="O'Malley M.A."/>
        </authorList>
    </citation>
    <scope>NUCLEOTIDE SEQUENCE [LARGE SCALE GENOMIC DNA]</scope>
    <source>
        <strain evidence="12">finn</strain>
    </source>
</reference>
<evidence type="ECO:0000256" key="6">
    <source>
        <dbReference type="ARBA" id="ARBA00022989"/>
    </source>
</evidence>
<dbReference type="PIRSF" id="PIRSF016089">
    <property type="entry name" value="SPC22"/>
    <property type="match status" value="1"/>
</dbReference>
<dbReference type="PROSITE" id="PS51257">
    <property type="entry name" value="PROKAR_LIPOPROTEIN"/>
    <property type="match status" value="1"/>
</dbReference>
<proteinExistence type="inferred from homology"/>
<dbReference type="GO" id="GO:0045047">
    <property type="term" value="P:protein targeting to ER"/>
    <property type="evidence" value="ECO:0007669"/>
    <property type="project" value="TreeGrafter"/>
</dbReference>
<evidence type="ECO:0000256" key="10">
    <source>
        <dbReference type="SAM" id="SignalP"/>
    </source>
</evidence>
<keyword evidence="12" id="KW-1185">Reference proteome</keyword>
<keyword evidence="4 9" id="KW-0256">Endoplasmic reticulum</keyword>
<comment type="function">
    <text evidence="8">Essential component of the signal peptidase complex (SPC) which catalyzes the cleavage of N-terminal signal sequences from nascent proteins as they are translocated into the lumen of the endoplasmic reticulum. Essential for the SPC catalytic activity, possibly by stabilizing and positioning the active center of the complex close to the lumenal surface. Essential for viability.</text>
</comment>
<evidence type="ECO:0000256" key="1">
    <source>
        <dbReference type="ARBA" id="ARBA00004648"/>
    </source>
</evidence>
<dbReference type="PANTHER" id="PTHR12804">
    <property type="entry name" value="MICROSOMAL SIGNAL PEPTIDASE 23 KD SUBUNIT SPC22/23"/>
    <property type="match status" value="1"/>
</dbReference>
<protein>
    <recommendedName>
        <fullName evidence="9">Signal peptidase subunit 3</fullName>
    </recommendedName>
</protein>
<dbReference type="PANTHER" id="PTHR12804:SF0">
    <property type="entry name" value="SIGNAL PEPTIDASE COMPLEX SUBUNIT 3"/>
    <property type="match status" value="1"/>
</dbReference>
<evidence type="ECO:0000256" key="3">
    <source>
        <dbReference type="ARBA" id="ARBA00022692"/>
    </source>
</evidence>
<evidence type="ECO:0000256" key="7">
    <source>
        <dbReference type="ARBA" id="ARBA00023136"/>
    </source>
</evidence>
<evidence type="ECO:0000256" key="2">
    <source>
        <dbReference type="ARBA" id="ARBA00009289"/>
    </source>
</evidence>
<dbReference type="OrthoDB" id="10261524at2759"/>
<feature type="signal peptide" evidence="10">
    <location>
        <begin position="1"/>
        <end position="31"/>
    </location>
</feature>
<dbReference type="Pfam" id="PF04573">
    <property type="entry name" value="SPC22"/>
    <property type="match status" value="1"/>
</dbReference>
<evidence type="ECO:0000256" key="9">
    <source>
        <dbReference type="PIRNR" id="PIRNR016089"/>
    </source>
</evidence>